<gene>
    <name evidence="2" type="ORF">Metal_2880</name>
</gene>
<dbReference type="STRING" id="686340.Metal_2880"/>
<dbReference type="HOGENOM" id="CLU_1150808_0_0_6"/>
<evidence type="ECO:0000256" key="1">
    <source>
        <dbReference type="SAM" id="SignalP"/>
    </source>
</evidence>
<dbReference type="RefSeq" id="WP_005373236.1">
    <property type="nucleotide sequence ID" value="NZ_CM001475.1"/>
</dbReference>
<name>H8GLN9_METAL</name>
<proteinExistence type="predicted"/>
<feature type="signal peptide" evidence="1">
    <location>
        <begin position="1"/>
        <end position="18"/>
    </location>
</feature>
<dbReference type="AlphaFoldDB" id="H8GLN9"/>
<sequence length="241" mass="26314">MKKYAALIISLITLPAYADASLEKDNGTLEIKNAPRGIGFSINSSVEQDVCGIEGTAEIVDDHRAAFTPIDKSDLCVVLFDFQSETAIKVTTKSCEGYCGISAVGSMDGTYTSVQKNENSKVDYDEAVNAMNAPYLAYGNGAYAMLKAENECWESISNATDAERCMAMTITGVYIERAWAMKKGRLPVPNYQSDAAFKRINDNMDKAKISEEEKQTARDNLKKNSNRIIPSMLNVGALLGK</sequence>
<feature type="chain" id="PRO_5003612040" description="Secreted protein" evidence="1">
    <location>
        <begin position="19"/>
        <end position="241"/>
    </location>
</feature>
<evidence type="ECO:0008006" key="4">
    <source>
        <dbReference type="Google" id="ProtNLM"/>
    </source>
</evidence>
<reference evidence="2 3" key="1">
    <citation type="journal article" date="2013" name="Genome Announc.">
        <title>Genome Sequence of the Obligate Gammaproteobacterial Methanotroph Methylomicrobium album Strain BG8.</title>
        <authorList>
            <person name="Kits K.D."/>
            <person name="Kalyuzhnaya M.G."/>
            <person name="Klotz M.G."/>
            <person name="Jetten M.S."/>
            <person name="Op den Camp H.J."/>
            <person name="Vuilleumier S."/>
            <person name="Bringel F."/>
            <person name="Dispirito A.A."/>
            <person name="Murrell J.C."/>
            <person name="Bruce D."/>
            <person name="Cheng J.F."/>
            <person name="Copeland A."/>
            <person name="Goodwin L."/>
            <person name="Hauser L."/>
            <person name="Lajus A."/>
            <person name="Land M.L."/>
            <person name="Lapidus A."/>
            <person name="Lucas S."/>
            <person name="Medigue C."/>
            <person name="Pitluck S."/>
            <person name="Woyke T."/>
            <person name="Zeytun A."/>
            <person name="Stein L.Y."/>
        </authorList>
    </citation>
    <scope>NUCLEOTIDE SEQUENCE [LARGE SCALE GENOMIC DNA]</scope>
    <source>
        <strain evidence="2 3">BG8</strain>
    </source>
</reference>
<dbReference type="eggNOG" id="ENOG5032WCK">
    <property type="taxonomic scope" value="Bacteria"/>
</dbReference>
<dbReference type="EMBL" id="CM001475">
    <property type="protein sequence ID" value="EIC30566.1"/>
    <property type="molecule type" value="Genomic_DNA"/>
</dbReference>
<dbReference type="Proteomes" id="UP000005090">
    <property type="component" value="Chromosome"/>
</dbReference>
<keyword evidence="3" id="KW-1185">Reference proteome</keyword>
<evidence type="ECO:0000313" key="2">
    <source>
        <dbReference type="EMBL" id="EIC30566.1"/>
    </source>
</evidence>
<protein>
    <recommendedName>
        <fullName evidence="4">Secreted protein</fullName>
    </recommendedName>
</protein>
<keyword evidence="1" id="KW-0732">Signal</keyword>
<organism evidence="2 3">
    <name type="scientific">Methylomicrobium album BG8</name>
    <dbReference type="NCBI Taxonomy" id="686340"/>
    <lineage>
        <taxon>Bacteria</taxon>
        <taxon>Pseudomonadati</taxon>
        <taxon>Pseudomonadota</taxon>
        <taxon>Gammaproteobacteria</taxon>
        <taxon>Methylococcales</taxon>
        <taxon>Methylococcaceae</taxon>
        <taxon>Methylomicrobium</taxon>
    </lineage>
</organism>
<accession>H8GLN9</accession>
<evidence type="ECO:0000313" key="3">
    <source>
        <dbReference type="Proteomes" id="UP000005090"/>
    </source>
</evidence>